<accession>A0ABT3VF98</accession>
<dbReference type="EMBL" id="JAIFZO010000002">
    <property type="protein sequence ID" value="MCX4238617.1"/>
    <property type="molecule type" value="Genomic_DNA"/>
</dbReference>
<dbReference type="SUPFAM" id="SSF48452">
    <property type="entry name" value="TPR-like"/>
    <property type="match status" value="1"/>
</dbReference>
<organism evidence="1 2">
    <name type="scientific">Streptomyces ortus</name>
    <dbReference type="NCBI Taxonomy" id="2867268"/>
    <lineage>
        <taxon>Bacteria</taxon>
        <taxon>Bacillati</taxon>
        <taxon>Actinomycetota</taxon>
        <taxon>Actinomycetes</taxon>
        <taxon>Kitasatosporales</taxon>
        <taxon>Streptomycetaceae</taxon>
        <taxon>Streptomyces</taxon>
    </lineage>
</organism>
<dbReference type="PANTHER" id="PTHR47691:SF3">
    <property type="entry name" value="HTH-TYPE TRANSCRIPTIONAL REGULATOR RV0890C-RELATED"/>
    <property type="match status" value="1"/>
</dbReference>
<dbReference type="InterPro" id="IPR027417">
    <property type="entry name" value="P-loop_NTPase"/>
</dbReference>
<name>A0ABT3VF98_9ACTN</name>
<keyword evidence="2" id="KW-1185">Reference proteome</keyword>
<dbReference type="Gene3D" id="3.40.50.300">
    <property type="entry name" value="P-loop containing nucleotide triphosphate hydrolases"/>
    <property type="match status" value="1"/>
</dbReference>
<dbReference type="Proteomes" id="UP001165590">
    <property type="component" value="Unassembled WGS sequence"/>
</dbReference>
<dbReference type="RefSeq" id="WP_267030889.1">
    <property type="nucleotide sequence ID" value="NZ_JAIFZO010000002.1"/>
</dbReference>
<evidence type="ECO:0000313" key="1">
    <source>
        <dbReference type="EMBL" id="MCX4238617.1"/>
    </source>
</evidence>
<proteinExistence type="predicted"/>
<dbReference type="PANTHER" id="PTHR47691">
    <property type="entry name" value="REGULATOR-RELATED"/>
    <property type="match status" value="1"/>
</dbReference>
<sequence length="675" mass="73504">MLRNLPDPPDELVGRRRELAHLADALDRHRLVVLTGVGGVGKSRLALHAAGQVMRTGTRGVAWADLWPLTNPRLLLATVADALDFADHATAGPLDALCAWLAGKDVLLVLDSCEHLSAACRDLLTRLLDDCPGVTVLATSREPLGMDGEHRLVVEPLPPDSDAVELFRRRATATGTGPMGPADVVVAARLCGWLEGIPLALELAAGQLAHHTLDEVEELLRVRLDLSAQHPVRAGRVHFRQRTLRTAIGWSHELCEPAERLLWARFSVFRDAVDADAVRAVCADEALRVSDVERALAGLERKSVVTRVNGRFRMLDTLREYGRMWLGELDETAVLSRRHSAYFLRRARRAHADWLGPTQIDAYRWVSAAHSDLCAALDHFLTTRPQEALELAGLLGFFWSCCGHLREATGYLEEALALTDEPGAVRTRALWSLGVARVLSGEHDAAQRLALACQRQAAAQEETEGALHAAYLQGLVHLMRGRPMAARFVVDAALRGADGGPSHSVGRVLCRLVRVFALTGEGLREQARREAGELRRECVVRGEWWTRSYAEYQLALLALFEDRAEEAAGHAAAMLDGKRRIGDSFGIALGLDLLASALAAQGDGGPAVAAYGAGENYWAAVGHPQRGTPELGPVRDQYESTARSLLGDSAYDQALLVSVLRDPESVLQELLDRTG</sequence>
<dbReference type="InterPro" id="IPR011990">
    <property type="entry name" value="TPR-like_helical_dom_sf"/>
</dbReference>
<dbReference type="PRINTS" id="PR00364">
    <property type="entry name" value="DISEASERSIST"/>
</dbReference>
<reference evidence="1" key="1">
    <citation type="journal article" date="2022" name="bioRxiv">
        <title>Discovery and biosynthetic assessment of Streptomyces ortus sp nov. isolated from a deep-sea sponge.</title>
        <authorList>
            <person name="Williams S.E."/>
        </authorList>
    </citation>
    <scope>NUCLEOTIDE SEQUENCE</scope>
    <source>
        <strain evidence="1">A15ISP2-DRY2</strain>
    </source>
</reference>
<gene>
    <name evidence="1" type="ORF">K3769_38755</name>
</gene>
<comment type="caution">
    <text evidence="1">The sequence shown here is derived from an EMBL/GenBank/DDBJ whole genome shotgun (WGS) entry which is preliminary data.</text>
</comment>
<evidence type="ECO:0000313" key="2">
    <source>
        <dbReference type="Proteomes" id="UP001165590"/>
    </source>
</evidence>
<protein>
    <submittedName>
        <fullName evidence="1">Regulator</fullName>
    </submittedName>
</protein>
<dbReference type="SUPFAM" id="SSF52540">
    <property type="entry name" value="P-loop containing nucleoside triphosphate hydrolases"/>
    <property type="match status" value="1"/>
</dbReference>